<feature type="region of interest" description="Disordered" evidence="1">
    <location>
        <begin position="449"/>
        <end position="525"/>
    </location>
</feature>
<feature type="transmembrane region" description="Helical" evidence="2">
    <location>
        <begin position="535"/>
        <end position="553"/>
    </location>
</feature>
<feature type="transmembrane region" description="Helical" evidence="2">
    <location>
        <begin position="27"/>
        <end position="48"/>
    </location>
</feature>
<keyword evidence="2" id="KW-0812">Transmembrane</keyword>
<feature type="transmembrane region" description="Helical" evidence="2">
    <location>
        <begin position="96"/>
        <end position="115"/>
    </location>
</feature>
<organism evidence="3 4">
    <name type="scientific">Micromonospora jinlongensis</name>
    <dbReference type="NCBI Taxonomy" id="1287877"/>
    <lineage>
        <taxon>Bacteria</taxon>
        <taxon>Bacillati</taxon>
        <taxon>Actinomycetota</taxon>
        <taxon>Actinomycetes</taxon>
        <taxon>Micromonosporales</taxon>
        <taxon>Micromonosporaceae</taxon>
        <taxon>Micromonospora</taxon>
    </lineage>
</organism>
<feature type="transmembrane region" description="Helical" evidence="2">
    <location>
        <begin position="155"/>
        <end position="172"/>
    </location>
</feature>
<feature type="transmembrane region" description="Helical" evidence="2">
    <location>
        <begin position="301"/>
        <end position="318"/>
    </location>
</feature>
<proteinExistence type="predicted"/>
<feature type="transmembrane region" description="Helical" evidence="2">
    <location>
        <begin position="184"/>
        <end position="209"/>
    </location>
</feature>
<name>A0A7Y9X2D1_9ACTN</name>
<feature type="transmembrane region" description="Helical" evidence="2">
    <location>
        <begin position="361"/>
        <end position="381"/>
    </location>
</feature>
<feature type="transmembrane region" description="Helical" evidence="2">
    <location>
        <begin position="330"/>
        <end position="349"/>
    </location>
</feature>
<comment type="caution">
    <text evidence="3">The sequence shown here is derived from an EMBL/GenBank/DDBJ whole genome shotgun (WGS) entry which is preliminary data.</text>
</comment>
<dbReference type="EMBL" id="JACCHK010000001">
    <property type="protein sequence ID" value="NYH43951.1"/>
    <property type="molecule type" value="Genomic_DNA"/>
</dbReference>
<dbReference type="AlphaFoldDB" id="A0A7Y9X2D1"/>
<evidence type="ECO:0008006" key="5">
    <source>
        <dbReference type="Google" id="ProtNLM"/>
    </source>
</evidence>
<evidence type="ECO:0000256" key="2">
    <source>
        <dbReference type="SAM" id="Phobius"/>
    </source>
</evidence>
<feature type="transmembrane region" description="Helical" evidence="2">
    <location>
        <begin position="229"/>
        <end position="248"/>
    </location>
</feature>
<gene>
    <name evidence="3" type="ORF">HNR22_003678</name>
</gene>
<keyword evidence="2" id="KW-1133">Transmembrane helix</keyword>
<protein>
    <recommendedName>
        <fullName evidence="5">4-amino-4-deoxy-L-arabinose transferase</fullName>
    </recommendedName>
</protein>
<keyword evidence="2" id="KW-0472">Membrane</keyword>
<dbReference type="RefSeq" id="WP_179781378.1">
    <property type="nucleotide sequence ID" value="NZ_JACCHK010000001.1"/>
</dbReference>
<sequence>MASTGSEVGVARSETDQPKRRDPIRSVALVMIAVSVLWRAQIAARGYLAADDYVLITQSAESPLTPGFLLTLYNNHFMPGGRLLTWLVTDAFGLTYWPYVLLMAAGQAVLAVAFYRLLRTLLRPSRLLLVPLGMFLFSPLTLEATSWWAVGANMLPMQLSMVLALGAQLKYVRTRRKRHLLSLVLSVLLGLLFFEKALLVVPLVFLFTVCFFTEGGPIRSVLTALRRWWPSWLVLTALVGAFAGVYLLRSESSLRRPESLGEVLSFLTQLFGSTLVPGLLGGPWGWLGAGDGAAVVAPPELGRWIAWSVFTALVILTVKRDRGASRSWLLFGSYLVLVAALLAATRLGSVYSGVAGGVPRYVSDAVVVACICIGVALVGIARPTAAGGEPADGEPTPLAGTSRPHVEPDPEPAASETARRAPASHPESEQMAGATGSVVAAYSSRGGVIHAEAPDDPDLATAEEPPTAPGPTLATEPAAGPDPVVEPAPGTGPEPTGERAPEVTETSPGRGRERQAPAPPPVDWLGPVPERYREVVSAGLALLLVAAMFGTAWTTSRYGDEWAKKYGRSYLDTARIELASAPPGTVFFDTPVPGGVVPDLSWPYNLQSRFFAAAGSRPEFVHETENASVLDDLGRIQVATIHGSSIVPGPQAGCGYLVPAGQTVRMPLDKPREDWFWIVRIGYLSSADGTAVLRLGKGTHTFPVKKGLNQRFFEISGGDDAVELTALGLDLTLCTNEITIGNLTPKPE</sequence>
<feature type="compositionally biased region" description="Low complexity" evidence="1">
    <location>
        <begin position="459"/>
        <end position="483"/>
    </location>
</feature>
<feature type="transmembrane region" description="Helical" evidence="2">
    <location>
        <begin position="127"/>
        <end position="149"/>
    </location>
</feature>
<reference evidence="3 4" key="1">
    <citation type="submission" date="2020-07" db="EMBL/GenBank/DDBJ databases">
        <title>Sequencing the genomes of 1000 actinobacteria strains.</title>
        <authorList>
            <person name="Klenk H.-P."/>
        </authorList>
    </citation>
    <scope>NUCLEOTIDE SEQUENCE [LARGE SCALE GENOMIC DNA]</scope>
    <source>
        <strain evidence="3 4">DSM 45876</strain>
    </source>
</reference>
<evidence type="ECO:0000313" key="3">
    <source>
        <dbReference type="EMBL" id="NYH43951.1"/>
    </source>
</evidence>
<keyword evidence="4" id="KW-1185">Reference proteome</keyword>
<feature type="region of interest" description="Disordered" evidence="1">
    <location>
        <begin position="387"/>
        <end position="435"/>
    </location>
</feature>
<accession>A0A7Y9X2D1</accession>
<feature type="transmembrane region" description="Helical" evidence="2">
    <location>
        <begin position="260"/>
        <end position="281"/>
    </location>
</feature>
<evidence type="ECO:0000256" key="1">
    <source>
        <dbReference type="SAM" id="MobiDB-lite"/>
    </source>
</evidence>
<dbReference type="Proteomes" id="UP000523545">
    <property type="component" value="Unassembled WGS sequence"/>
</dbReference>
<evidence type="ECO:0000313" key="4">
    <source>
        <dbReference type="Proteomes" id="UP000523545"/>
    </source>
</evidence>